<dbReference type="Gene3D" id="2.40.70.10">
    <property type="entry name" value="Acid Proteases"/>
    <property type="match status" value="1"/>
</dbReference>
<keyword evidence="3" id="KW-0808">Transferase</keyword>
<dbReference type="GO" id="GO:0006310">
    <property type="term" value="P:DNA recombination"/>
    <property type="evidence" value="ECO:0007669"/>
    <property type="project" value="UniProtKB-KW"/>
</dbReference>
<feature type="domain" description="Tf2-1-like SH3-like" evidence="18">
    <location>
        <begin position="714"/>
        <end position="779"/>
    </location>
</feature>
<dbReference type="eggNOG" id="KOG0017">
    <property type="taxonomic scope" value="Eukaryota"/>
</dbReference>
<dbReference type="InterPro" id="IPR043128">
    <property type="entry name" value="Rev_trsase/Diguanyl_cyclase"/>
</dbReference>
<keyword evidence="11" id="KW-0229">DNA integration</keyword>
<dbReference type="InterPro" id="IPR056924">
    <property type="entry name" value="SH3_Tf2-1"/>
</dbReference>
<dbReference type="Pfam" id="PF17917">
    <property type="entry name" value="RT_RNaseH"/>
    <property type="match status" value="1"/>
</dbReference>
<dbReference type="InterPro" id="IPR043502">
    <property type="entry name" value="DNA/RNA_pol_sf"/>
</dbReference>
<evidence type="ECO:0000256" key="11">
    <source>
        <dbReference type="ARBA" id="ARBA00022908"/>
    </source>
</evidence>
<dbReference type="InterPro" id="IPR021109">
    <property type="entry name" value="Peptidase_aspartic_dom_sf"/>
</dbReference>
<evidence type="ECO:0000256" key="10">
    <source>
        <dbReference type="ARBA" id="ARBA00022842"/>
    </source>
</evidence>
<reference evidence="19" key="1">
    <citation type="journal article" date="2013" name="Genome Biol.">
        <title>Reference genomes and transcriptomes of Nicotiana sylvestris and Nicotiana tomentosiformis.</title>
        <authorList>
            <person name="Sierro N."/>
            <person name="Battey J.N."/>
            <person name="Ouadi S."/>
            <person name="Bovet L."/>
            <person name="Goepfert S."/>
            <person name="Bakaher N."/>
            <person name="Peitsch M.C."/>
            <person name="Ivanov N.V."/>
        </authorList>
    </citation>
    <scope>NUCLEOTIDE SEQUENCE [LARGE SCALE GENOMIC DNA]</scope>
</reference>
<evidence type="ECO:0000256" key="13">
    <source>
        <dbReference type="ARBA" id="ARBA00022932"/>
    </source>
</evidence>
<dbReference type="RefSeq" id="XP_009771167.1">
    <property type="nucleotide sequence ID" value="XM_009772865.1"/>
</dbReference>
<feature type="domain" description="Reverse transcriptase RNase H-like" evidence="16">
    <location>
        <begin position="348"/>
        <end position="442"/>
    </location>
</feature>
<dbReference type="InterPro" id="IPR041588">
    <property type="entry name" value="Integrase_H2C2"/>
</dbReference>
<evidence type="ECO:0000259" key="17">
    <source>
        <dbReference type="Pfam" id="PF17921"/>
    </source>
</evidence>
<dbReference type="Gene3D" id="3.30.70.270">
    <property type="match status" value="1"/>
</dbReference>
<evidence type="ECO:0000256" key="12">
    <source>
        <dbReference type="ARBA" id="ARBA00022918"/>
    </source>
</evidence>
<dbReference type="Pfam" id="PF08284">
    <property type="entry name" value="RVP_2"/>
    <property type="match status" value="1"/>
</dbReference>
<dbReference type="FunFam" id="3.10.20.370:FF:000001">
    <property type="entry name" value="Retrovirus-related Pol polyprotein from transposon 17.6-like protein"/>
    <property type="match status" value="1"/>
</dbReference>
<dbReference type="Pfam" id="PF24626">
    <property type="entry name" value="SH3_Tf2-1"/>
    <property type="match status" value="1"/>
</dbReference>
<evidence type="ECO:0000256" key="1">
    <source>
        <dbReference type="ARBA" id="ARBA00012493"/>
    </source>
</evidence>
<dbReference type="GO" id="GO:0004519">
    <property type="term" value="F:endonuclease activity"/>
    <property type="evidence" value="ECO:0007669"/>
    <property type="project" value="UniProtKB-KW"/>
</dbReference>
<keyword evidence="14" id="KW-0238">DNA-binding</keyword>
<keyword evidence="7" id="KW-0064">Aspartyl protease</keyword>
<dbReference type="AlphaFoldDB" id="A0A1U7VTF0"/>
<evidence type="ECO:0000256" key="14">
    <source>
        <dbReference type="ARBA" id="ARBA00023125"/>
    </source>
</evidence>
<keyword evidence="5" id="KW-0540">Nuclease</keyword>
<dbReference type="Gene3D" id="3.10.10.10">
    <property type="entry name" value="HIV Type 1 Reverse Transcriptase, subunit A, domain 1"/>
    <property type="match status" value="1"/>
</dbReference>
<evidence type="ECO:0000256" key="3">
    <source>
        <dbReference type="ARBA" id="ARBA00022679"/>
    </source>
</evidence>
<accession>A0A1U7VTF0</accession>
<proteinExistence type="predicted"/>
<dbReference type="PANTHER" id="PTHR37984:SF5">
    <property type="entry name" value="PROTEIN NYNRIN-LIKE"/>
    <property type="match status" value="1"/>
</dbReference>
<name>A0A1U7VTF0_NICSY</name>
<evidence type="ECO:0000256" key="6">
    <source>
        <dbReference type="ARBA" id="ARBA00022723"/>
    </source>
</evidence>
<dbReference type="InterPro" id="IPR012337">
    <property type="entry name" value="RNaseH-like_sf"/>
</dbReference>
<keyword evidence="9" id="KW-0378">Hydrolase</keyword>
<dbReference type="GO" id="GO:0046872">
    <property type="term" value="F:metal ion binding"/>
    <property type="evidence" value="ECO:0007669"/>
    <property type="project" value="UniProtKB-KW"/>
</dbReference>
<dbReference type="InterPro" id="IPR050951">
    <property type="entry name" value="Retrovirus_Pol_polyprotein"/>
</dbReference>
<dbReference type="CDD" id="cd00303">
    <property type="entry name" value="retropepsin_like"/>
    <property type="match status" value="1"/>
</dbReference>
<dbReference type="GO" id="GO:0015074">
    <property type="term" value="P:DNA integration"/>
    <property type="evidence" value="ECO:0007669"/>
    <property type="project" value="UniProtKB-KW"/>
</dbReference>
<evidence type="ECO:0000259" key="18">
    <source>
        <dbReference type="Pfam" id="PF24626"/>
    </source>
</evidence>
<dbReference type="Proteomes" id="UP000189701">
    <property type="component" value="Unplaced"/>
</dbReference>
<evidence type="ECO:0000313" key="19">
    <source>
        <dbReference type="Proteomes" id="UP000189701"/>
    </source>
</evidence>
<evidence type="ECO:0000256" key="2">
    <source>
        <dbReference type="ARBA" id="ARBA00022670"/>
    </source>
</evidence>
<evidence type="ECO:0000313" key="20">
    <source>
        <dbReference type="RefSeq" id="XP_009771167.1"/>
    </source>
</evidence>
<dbReference type="GO" id="GO:0003887">
    <property type="term" value="F:DNA-directed DNA polymerase activity"/>
    <property type="evidence" value="ECO:0007669"/>
    <property type="project" value="UniProtKB-KW"/>
</dbReference>
<keyword evidence="8" id="KW-0255">Endonuclease</keyword>
<dbReference type="STRING" id="4096.A0A1U7VTF0"/>
<evidence type="ECO:0000256" key="7">
    <source>
        <dbReference type="ARBA" id="ARBA00022750"/>
    </source>
</evidence>
<sequence>MARQDAEASNAVITGIITIGSYGAYALIDPSSTYSYVSPSFSIYLERGVESLNVPYIVVTPVGKTISVDRVYRDCVIFIQGRDTVVDLLVLPMSDLDVIMGMDWLDSCYASVDCHSKLIRFEFPGEPCLVWKGITPLTRGKIISYVKARRMINNRCMGFIATVHDTRLEDVTIYSVPVVREFADVFPEDLLGLPPTREIEFSIDLVPGTQPISIPPYRIAPAELRELKVQLQELLDKGLIRPSVSPWVSFLGHVMSRDGIQVDPKKIKAVRDWPRPTTPTEIRSFLGLAGYYRRFVEGFSKIATPLTRLTQKGVAFQWSNECEESFQKLKVALTTAPILTLPTGAGGFTIYCDASQVGLGCVLMQNGKVVAYASRQLKNHEKNYPTHDLELAAIVFALKIWRHYLYGEPCEIYTDHKSLQYIFKQRDLNLRQRRWLELLKDYDLTILYHPGKANVVADALSRKSMGSLARFTAEERPMVMDIQAANQGVRIDHTLSGRLLAGLVAQSSLVGQIKALQFEDPHLAKLRDRVQNGDVKLFAIDSEGVLRRHGRLCIPMVGDVKQLILKEAHNSRYSIHPGATKMYQDLRELYWWKVWVIVDRLTKSAHFIPVRVTHTAEQLADIYLCEIVRLHGVPISIISDWGAQFTAEFWKSFQKSLGSQLPLAEFAYNNSYQSSIQMQALEKVALICEQLRTAQSRQKSYADKRVRDLEFMKGEKVFLKVSPMKGVMRFGRKGKLSSRYIGPYEILDQIGSVAYKLALPPRLSAVHPVFHVSMLRRYVRDDSHKIQPEDVELDENLTYEEGPIAILNRQVRQLRSKKEQRVTFTYH</sequence>
<dbReference type="GO" id="GO:0006508">
    <property type="term" value="P:proteolysis"/>
    <property type="evidence" value="ECO:0007669"/>
    <property type="project" value="UniProtKB-KW"/>
</dbReference>
<dbReference type="SUPFAM" id="SSF53098">
    <property type="entry name" value="Ribonuclease H-like"/>
    <property type="match status" value="1"/>
</dbReference>
<dbReference type="CDD" id="cd09274">
    <property type="entry name" value="RNase_HI_RT_Ty3"/>
    <property type="match status" value="1"/>
</dbReference>
<keyword evidence="15" id="KW-0233">DNA recombination</keyword>
<evidence type="ECO:0000256" key="15">
    <source>
        <dbReference type="ARBA" id="ARBA00023172"/>
    </source>
</evidence>
<evidence type="ECO:0000256" key="8">
    <source>
        <dbReference type="ARBA" id="ARBA00022759"/>
    </source>
</evidence>
<dbReference type="GO" id="GO:0004190">
    <property type="term" value="F:aspartic-type endopeptidase activity"/>
    <property type="evidence" value="ECO:0007669"/>
    <property type="project" value="UniProtKB-KW"/>
</dbReference>
<keyword evidence="4" id="KW-0548">Nucleotidyltransferase</keyword>
<dbReference type="Gene3D" id="3.10.20.370">
    <property type="match status" value="1"/>
</dbReference>
<feature type="domain" description="Integrase zinc-binding" evidence="17">
    <location>
        <begin position="561"/>
        <end position="593"/>
    </location>
</feature>
<keyword evidence="12" id="KW-0695">RNA-directed DNA polymerase</keyword>
<dbReference type="GO" id="GO:0003677">
    <property type="term" value="F:DNA binding"/>
    <property type="evidence" value="ECO:0007669"/>
    <property type="project" value="UniProtKB-KW"/>
</dbReference>
<dbReference type="Pfam" id="PF17921">
    <property type="entry name" value="Integrase_H2C2"/>
    <property type="match status" value="1"/>
</dbReference>
<dbReference type="EC" id="2.7.7.49" evidence="1"/>
<evidence type="ECO:0000256" key="5">
    <source>
        <dbReference type="ARBA" id="ARBA00022722"/>
    </source>
</evidence>
<dbReference type="FunFam" id="3.30.70.270:FF:000020">
    <property type="entry name" value="Transposon Tf2-6 polyprotein-like Protein"/>
    <property type="match status" value="1"/>
</dbReference>
<keyword evidence="2" id="KW-0645">Protease</keyword>
<dbReference type="PANTHER" id="PTHR37984">
    <property type="entry name" value="PROTEIN CBG26694"/>
    <property type="match status" value="1"/>
</dbReference>
<gene>
    <name evidence="20" type="primary">LOC104221741</name>
</gene>
<dbReference type="InterPro" id="IPR036397">
    <property type="entry name" value="RNaseH_sf"/>
</dbReference>
<protein>
    <recommendedName>
        <fullName evidence="1">RNA-directed DNA polymerase</fullName>
        <ecNumber evidence="1">2.7.7.49</ecNumber>
    </recommendedName>
</protein>
<dbReference type="InterPro" id="IPR041373">
    <property type="entry name" value="RT_RNaseH"/>
</dbReference>
<dbReference type="OrthoDB" id="407598at2759"/>
<dbReference type="Gene3D" id="3.30.420.10">
    <property type="entry name" value="Ribonuclease H-like superfamily/Ribonuclease H"/>
    <property type="match status" value="1"/>
</dbReference>
<evidence type="ECO:0000256" key="9">
    <source>
        <dbReference type="ARBA" id="ARBA00022801"/>
    </source>
</evidence>
<reference evidence="20" key="2">
    <citation type="submission" date="2025-08" db="UniProtKB">
        <authorList>
            <consortium name="RefSeq"/>
        </authorList>
    </citation>
    <scope>IDENTIFICATION</scope>
    <source>
        <tissue evidence="20">Leaf</tissue>
    </source>
</reference>
<dbReference type="GO" id="GO:0003964">
    <property type="term" value="F:RNA-directed DNA polymerase activity"/>
    <property type="evidence" value="ECO:0007669"/>
    <property type="project" value="UniProtKB-KW"/>
</dbReference>
<keyword evidence="19" id="KW-1185">Reference proteome</keyword>
<keyword evidence="13" id="KW-0239">DNA-directed DNA polymerase</keyword>
<keyword evidence="6" id="KW-0479">Metal-binding</keyword>
<dbReference type="SUPFAM" id="SSF56672">
    <property type="entry name" value="DNA/RNA polymerases"/>
    <property type="match status" value="2"/>
</dbReference>
<keyword evidence="10" id="KW-0460">Magnesium</keyword>
<evidence type="ECO:0000256" key="4">
    <source>
        <dbReference type="ARBA" id="ARBA00022695"/>
    </source>
</evidence>
<evidence type="ECO:0000259" key="16">
    <source>
        <dbReference type="Pfam" id="PF17917"/>
    </source>
</evidence>
<organism evidence="19 20">
    <name type="scientific">Nicotiana sylvestris</name>
    <name type="common">Wood tobacco</name>
    <name type="synonym">South American tobacco</name>
    <dbReference type="NCBI Taxonomy" id="4096"/>
    <lineage>
        <taxon>Eukaryota</taxon>
        <taxon>Viridiplantae</taxon>
        <taxon>Streptophyta</taxon>
        <taxon>Embryophyta</taxon>
        <taxon>Tracheophyta</taxon>
        <taxon>Spermatophyta</taxon>
        <taxon>Magnoliopsida</taxon>
        <taxon>eudicotyledons</taxon>
        <taxon>Gunneridae</taxon>
        <taxon>Pentapetalae</taxon>
        <taxon>asterids</taxon>
        <taxon>lamiids</taxon>
        <taxon>Solanales</taxon>
        <taxon>Solanaceae</taxon>
        <taxon>Nicotianoideae</taxon>
        <taxon>Nicotianeae</taxon>
        <taxon>Nicotiana</taxon>
    </lineage>
</organism>